<dbReference type="Pfam" id="PF00440">
    <property type="entry name" value="TetR_N"/>
    <property type="match status" value="1"/>
</dbReference>
<organism evidence="4 5">
    <name type="scientific">Kibdelosporangium banguiense</name>
    <dbReference type="NCBI Taxonomy" id="1365924"/>
    <lineage>
        <taxon>Bacteria</taxon>
        <taxon>Bacillati</taxon>
        <taxon>Actinomycetota</taxon>
        <taxon>Actinomycetes</taxon>
        <taxon>Pseudonocardiales</taxon>
        <taxon>Pseudonocardiaceae</taxon>
        <taxon>Kibdelosporangium</taxon>
    </lineage>
</organism>
<dbReference type="InterPro" id="IPR009057">
    <property type="entry name" value="Homeodomain-like_sf"/>
</dbReference>
<feature type="DNA-binding region" description="H-T-H motif" evidence="2">
    <location>
        <begin position="39"/>
        <end position="58"/>
    </location>
</feature>
<evidence type="ECO:0000256" key="2">
    <source>
        <dbReference type="PROSITE-ProRule" id="PRU00335"/>
    </source>
</evidence>
<dbReference type="PANTHER" id="PTHR30055">
    <property type="entry name" value="HTH-TYPE TRANSCRIPTIONAL REGULATOR RUTR"/>
    <property type="match status" value="1"/>
</dbReference>
<name>A0ABS4TPT3_9PSEU</name>
<comment type="caution">
    <text evidence="4">The sequence shown here is derived from an EMBL/GenBank/DDBJ whole genome shotgun (WGS) entry which is preliminary data.</text>
</comment>
<gene>
    <name evidence="4" type="ORF">JOF56_006328</name>
</gene>
<dbReference type="Proteomes" id="UP001519332">
    <property type="component" value="Unassembled WGS sequence"/>
</dbReference>
<dbReference type="InterPro" id="IPR050109">
    <property type="entry name" value="HTH-type_TetR-like_transc_reg"/>
</dbReference>
<keyword evidence="1 2" id="KW-0238">DNA-binding</keyword>
<evidence type="ECO:0000313" key="4">
    <source>
        <dbReference type="EMBL" id="MBP2325943.1"/>
    </source>
</evidence>
<sequence length="217" mass="23487">MSQGAFRRARRPEQKQERREAILAAARDLAMRSGVRAVSLGDIAAAVSLAKSNVVRYFGTREEIYLELTAQCWREWEEVVLDRLADAGGPGDVIDVLVETIEERPLFCDLMTECTTTLEHNVSLASARAFKLDAIRVAANVGAAVARVFPGLSESEGVELVGAAGVLAGTIYPMANPPSVLVELYEQEPDVAAFRLPFGPTMKRMLSAIAAGLPTLR</sequence>
<evidence type="ECO:0000256" key="1">
    <source>
        <dbReference type="ARBA" id="ARBA00023125"/>
    </source>
</evidence>
<dbReference type="EMBL" id="JAGINW010000001">
    <property type="protein sequence ID" value="MBP2325943.1"/>
    <property type="molecule type" value="Genomic_DNA"/>
</dbReference>
<dbReference type="Gene3D" id="1.10.357.10">
    <property type="entry name" value="Tetracycline Repressor, domain 2"/>
    <property type="match status" value="1"/>
</dbReference>
<dbReference type="Pfam" id="PF17929">
    <property type="entry name" value="TetR_C_34"/>
    <property type="match status" value="1"/>
</dbReference>
<evidence type="ECO:0000259" key="3">
    <source>
        <dbReference type="PROSITE" id="PS50977"/>
    </source>
</evidence>
<dbReference type="RefSeq" id="WP_209643071.1">
    <property type="nucleotide sequence ID" value="NZ_JAGINW010000001.1"/>
</dbReference>
<proteinExistence type="predicted"/>
<dbReference type="InterPro" id="IPR001647">
    <property type="entry name" value="HTH_TetR"/>
</dbReference>
<dbReference type="PANTHER" id="PTHR30055:SF178">
    <property type="entry name" value="POSSIBLE TRANSCRIPTIONAL REGULATORY PROTEIN"/>
    <property type="match status" value="1"/>
</dbReference>
<evidence type="ECO:0000313" key="5">
    <source>
        <dbReference type="Proteomes" id="UP001519332"/>
    </source>
</evidence>
<feature type="domain" description="HTH tetR-type" evidence="3">
    <location>
        <begin position="16"/>
        <end position="76"/>
    </location>
</feature>
<dbReference type="PROSITE" id="PS50977">
    <property type="entry name" value="HTH_TETR_2"/>
    <property type="match status" value="1"/>
</dbReference>
<accession>A0ABS4TPT3</accession>
<dbReference type="InterPro" id="IPR041483">
    <property type="entry name" value="TetR_C_34"/>
</dbReference>
<reference evidence="4 5" key="1">
    <citation type="submission" date="2021-03" db="EMBL/GenBank/DDBJ databases">
        <title>Sequencing the genomes of 1000 actinobacteria strains.</title>
        <authorList>
            <person name="Klenk H.-P."/>
        </authorList>
    </citation>
    <scope>NUCLEOTIDE SEQUENCE [LARGE SCALE GENOMIC DNA]</scope>
    <source>
        <strain evidence="4 5">DSM 46670</strain>
    </source>
</reference>
<keyword evidence="5" id="KW-1185">Reference proteome</keyword>
<dbReference type="SUPFAM" id="SSF46689">
    <property type="entry name" value="Homeodomain-like"/>
    <property type="match status" value="1"/>
</dbReference>
<protein>
    <submittedName>
        <fullName evidence="4">AcrR family transcriptional regulator</fullName>
    </submittedName>
</protein>